<dbReference type="InterPro" id="IPR009057">
    <property type="entry name" value="Homeodomain-like_sf"/>
</dbReference>
<evidence type="ECO:0000256" key="1">
    <source>
        <dbReference type="SAM" id="MobiDB-lite"/>
    </source>
</evidence>
<dbReference type="Proteomes" id="UP000315389">
    <property type="component" value="Unassembled WGS sequence"/>
</dbReference>
<dbReference type="GO" id="GO:0003677">
    <property type="term" value="F:DNA binding"/>
    <property type="evidence" value="ECO:0007669"/>
    <property type="project" value="UniProtKB-KW"/>
</dbReference>
<protein>
    <submittedName>
        <fullName evidence="2">Homeodomain-like domain-containing protein</fullName>
    </submittedName>
</protein>
<feature type="compositionally biased region" description="Basic residues" evidence="1">
    <location>
        <begin position="152"/>
        <end position="162"/>
    </location>
</feature>
<dbReference type="Pfam" id="PF13384">
    <property type="entry name" value="HTH_23"/>
    <property type="match status" value="1"/>
</dbReference>
<dbReference type="EMBL" id="VFOS01000003">
    <property type="protein sequence ID" value="TQL58580.1"/>
    <property type="molecule type" value="Genomic_DNA"/>
</dbReference>
<feature type="region of interest" description="Disordered" evidence="1">
    <location>
        <begin position="31"/>
        <end position="57"/>
    </location>
</feature>
<accession>A0A542ZE85</accession>
<organism evidence="2 3">
    <name type="scientific">Rarobacter faecitabidus</name>
    <dbReference type="NCBI Taxonomy" id="13243"/>
    <lineage>
        <taxon>Bacteria</taxon>
        <taxon>Bacillati</taxon>
        <taxon>Actinomycetota</taxon>
        <taxon>Actinomycetes</taxon>
        <taxon>Micrococcales</taxon>
        <taxon>Rarobacteraceae</taxon>
        <taxon>Rarobacter</taxon>
    </lineage>
</organism>
<feature type="region of interest" description="Disordered" evidence="1">
    <location>
        <begin position="143"/>
        <end position="162"/>
    </location>
</feature>
<sequence length="162" mass="17851">MVKQVDLPKRFSNKRPALKALIRRVLRGYEGRGPRDRASERRDTRGPVAKNPATSQTRLDLERRVELVADYDSGMPVRAIAAKYGVHRGTIPTYALRAGASLRTPGLSDERRARAVALYSDGLTLQEVADRLAVDPKTVRNAVVAEGGGPRPRGRRPVSSKE</sequence>
<dbReference type="AlphaFoldDB" id="A0A542ZE85"/>
<gene>
    <name evidence="2" type="ORF">FB461_1995</name>
</gene>
<evidence type="ECO:0000313" key="3">
    <source>
        <dbReference type="Proteomes" id="UP000315389"/>
    </source>
</evidence>
<dbReference type="SUPFAM" id="SSF46689">
    <property type="entry name" value="Homeodomain-like"/>
    <property type="match status" value="1"/>
</dbReference>
<evidence type="ECO:0000313" key="2">
    <source>
        <dbReference type="EMBL" id="TQL58580.1"/>
    </source>
</evidence>
<keyword evidence="2" id="KW-0238">DNA-binding</keyword>
<proteinExistence type="predicted"/>
<keyword evidence="2" id="KW-0371">Homeobox</keyword>
<name>A0A542ZE85_RARFA</name>
<comment type="caution">
    <text evidence="2">The sequence shown here is derived from an EMBL/GenBank/DDBJ whole genome shotgun (WGS) entry which is preliminary data.</text>
</comment>
<feature type="compositionally biased region" description="Basic and acidic residues" evidence="1">
    <location>
        <begin position="31"/>
        <end position="45"/>
    </location>
</feature>
<reference evidence="2 3" key="1">
    <citation type="submission" date="2019-06" db="EMBL/GenBank/DDBJ databases">
        <title>Sequencing the genomes of 1000 actinobacteria strains.</title>
        <authorList>
            <person name="Klenk H.-P."/>
        </authorList>
    </citation>
    <scope>NUCLEOTIDE SEQUENCE [LARGE SCALE GENOMIC DNA]</scope>
    <source>
        <strain evidence="2 3">DSM 4813</strain>
    </source>
</reference>
<keyword evidence="3" id="KW-1185">Reference proteome</keyword>
<dbReference type="Gene3D" id="1.10.10.60">
    <property type="entry name" value="Homeodomain-like"/>
    <property type="match status" value="2"/>
</dbReference>